<keyword evidence="1" id="KW-0378">Hydrolase</keyword>
<dbReference type="RefSeq" id="WP_136452256.1">
    <property type="nucleotide sequence ID" value="NZ_SSTI01000014.1"/>
</dbReference>
<reference evidence="1 2" key="1">
    <citation type="submission" date="2019-04" db="EMBL/GenBank/DDBJ databases">
        <title>Microbes associate with the intestines of laboratory mice.</title>
        <authorList>
            <person name="Navarre W."/>
            <person name="Wong E."/>
            <person name="Huang K.C."/>
            <person name="Tropini C."/>
            <person name="Ng K."/>
            <person name="Yu B."/>
        </authorList>
    </citation>
    <scope>NUCLEOTIDE SEQUENCE [LARGE SCALE GENOMIC DNA]</scope>
    <source>
        <strain evidence="1 2">NM83_B4-11</strain>
    </source>
</reference>
<organism evidence="1 2">
    <name type="scientific">Sphingomonas olei</name>
    <dbReference type="NCBI Taxonomy" id="1886787"/>
    <lineage>
        <taxon>Bacteria</taxon>
        <taxon>Pseudomonadati</taxon>
        <taxon>Pseudomonadota</taxon>
        <taxon>Alphaproteobacteria</taxon>
        <taxon>Sphingomonadales</taxon>
        <taxon>Sphingomonadaceae</taxon>
        <taxon>Sphingomonas</taxon>
    </lineage>
</organism>
<dbReference type="GO" id="GO:0016787">
    <property type="term" value="F:hydrolase activity"/>
    <property type="evidence" value="ECO:0007669"/>
    <property type="project" value="UniProtKB-KW"/>
</dbReference>
<keyword evidence="2" id="KW-1185">Reference proteome</keyword>
<evidence type="ECO:0000313" key="2">
    <source>
        <dbReference type="Proteomes" id="UP000308038"/>
    </source>
</evidence>
<dbReference type="InterPro" id="IPR036412">
    <property type="entry name" value="HAD-like_sf"/>
</dbReference>
<accession>A0ABY2QGH7</accession>
<comment type="caution">
    <text evidence="1">The sequence shown here is derived from an EMBL/GenBank/DDBJ whole genome shotgun (WGS) entry which is preliminary data.</text>
</comment>
<sequence length="218" mass="24107">MTRPLLISDCDEVLIHMVRHFGDWLDEAHDIEFTPSSWELSRNMRRRSGGDAPSREEMRGFLDGFFPAEMHRQTLVPHARDALARIAEVADIVILTNLQDSCRTHRMDQLAAFGIAHRVECNQGPKGGPVAALVKEHGNPITVFVDDLPMHHESVAEHAPQVHRLHMVAEPALAPGVPAAPAAHARIDAWPDALPWIIDRFASGQHAPTPLRTATAHG</sequence>
<gene>
    <name evidence="1" type="ORF">E5988_15310</name>
</gene>
<name>A0ABY2QGH7_9SPHN</name>
<dbReference type="EMBL" id="SSTI01000014">
    <property type="protein sequence ID" value="THG37799.1"/>
    <property type="molecule type" value="Genomic_DNA"/>
</dbReference>
<evidence type="ECO:0000313" key="1">
    <source>
        <dbReference type="EMBL" id="THG37799.1"/>
    </source>
</evidence>
<proteinExistence type="predicted"/>
<dbReference type="Proteomes" id="UP000308038">
    <property type="component" value="Unassembled WGS sequence"/>
</dbReference>
<protein>
    <submittedName>
        <fullName evidence="1">HAD family hydrolase</fullName>
    </submittedName>
</protein>
<dbReference type="SUPFAM" id="SSF56784">
    <property type="entry name" value="HAD-like"/>
    <property type="match status" value="1"/>
</dbReference>